<feature type="compositionally biased region" description="Basic residues" evidence="15">
    <location>
        <begin position="43"/>
        <end position="53"/>
    </location>
</feature>
<dbReference type="Proteomes" id="UP001152888">
    <property type="component" value="Unassembled WGS sequence"/>
</dbReference>
<feature type="region of interest" description="Disordered" evidence="15">
    <location>
        <begin position="38"/>
        <end position="189"/>
    </location>
</feature>
<protein>
    <recommendedName>
        <fullName evidence="4">AF4/FMR2 family member lilli</fullName>
    </recommendedName>
    <alternativeName>
        <fullName evidence="14">Protein lilliputian</fullName>
    </alternativeName>
</protein>
<evidence type="ECO:0000256" key="5">
    <source>
        <dbReference type="ARBA" id="ARBA00022473"/>
    </source>
</evidence>
<dbReference type="EMBL" id="CAKOFQ010007940">
    <property type="protein sequence ID" value="CAH2010066.1"/>
    <property type="molecule type" value="Genomic_DNA"/>
</dbReference>
<dbReference type="Pfam" id="PF18876">
    <property type="entry name" value="AFF4_CHD"/>
    <property type="match status" value="1"/>
</dbReference>
<comment type="subcellular location">
    <subcellularLocation>
        <location evidence="2">Nucleus</location>
    </subcellularLocation>
</comment>
<keyword evidence="20" id="KW-1185">Reference proteome</keyword>
<dbReference type="GO" id="GO:0032783">
    <property type="term" value="C:super elongation complex"/>
    <property type="evidence" value="ECO:0007669"/>
    <property type="project" value="TreeGrafter"/>
</dbReference>
<dbReference type="GO" id="GO:0007366">
    <property type="term" value="P:periodic partitioning by pair rule gene"/>
    <property type="evidence" value="ECO:0007669"/>
    <property type="project" value="UniProtKB-KW"/>
</dbReference>
<sequence length="1556" mass="172076">MLSPLGATPAVHTSARGMSCEPPSIILHPLPVSSYTLSNNHYPSHHSSHHHHNSSSSGGDHHSSHNSSSHHHNSAHHSSSHHSHSSRALHTLVAAPSTTAVPTSSSASTGNLLQTGAATSPINSTSSDSGSDTGSDSESSSDESVEDNVSSVSDDRPATSTTSQPQPQSQDVSTATVTGGGPVDLESGKQQTRWNLGQFIQRGGDAISSTPSPLDGGKMQTSSVRTSPDSLNKRCMDDDDDDGGETSDSVNLDKAVEEAKALVALSELPLLSSLSDSGSDTSANRCIAPSAQLPTRTVDSGSDSEALKERPKRVVPAPRATSKPTCRRSESEEETVLKTSVPPGVGRVPKEKDGKGKRGRPRKNKGDGTESGKGRRGRPKAPTHATMVALQHRTSDSESSHAAASATGVFDKAVPSTSRRRASQRASISMAAADLSSSDEEEQNLARRRRRQRSSGTVQSSERAESPKKPAHRQKSLKNDESRMKGHLKDTDSDSDAEWGVENRPKHRRKGRPPGCTKKPAATFGALQPKSAEYVPSSVDSSSDSERGKFTVKHRHIKPKLSARLSDPSPVKAPSSSDSELETGKRASAKIDSTVKVDAEVKAVADKKKSDTLRKLFTPKRDSEGGGKGGKGGGKGGKGKGGVNVIIVDGNYERSSSSVEDETDPSRVPLPVSPLDPPKKKCFSLPPSSPCEVIQDTDDIKNVRDIKTENDTESKHMQTRLSIWVRIQLDRLDISLMPDVRRRLEEKVKDENFERRKRRFWIHPILKKRGELGAFHTLVKNQLREDEAKFYNYFRMQKTTFDKLLQKLSQKLKHQDTNMRQSIPPAERLAVTLRYLATGATFTDLHYTYRIGVKTISCIVREVCQCIWSELCKEYMKMPSKEDWLQIANKFQESSDFPLCLGAVDGKHIRVIKPVDSGSMFLNYKHYFSIVLMAVVDSDYNFIFVDIGAYGKECDSSVFKETAFWKNLTNNTLNLPDEIRLPGTDYKLPFVFVGDEAFALHYHLLRPFGGHQLDQLKRTFNYRLTRARRFVECGFGILANKWRILHRPLNVSIDLAVDIVKACCILQNFVHKEEKFQFDNTSERESTFESESEQTQLPMTNAVRGNLLANDVRNKFAQYFMSNEECYGDNTLLKSRSSDSPPQQSHLSTSKPVDDPSPSPLEALSKQHKSKKRKRRESASSASSLSTVASTTSKKEGKDAKEEKARNGKKEKDNTRLKRRKDSKEATDAMEGKVEKAEEALEQRQIDRLTDAPATNHEREGSRTGVNGVNCRVSGQVDPHLSRPNSSREYHSYFEAAELPSEYEERDQNQYLSDAKRLKHMADKENDSIKQCMLYLEAVLYFLLTGNAMEHEKVTEKAAFTMFISSIFKNQQNASPVHNKLAVLSYRCQALLFYKLFKLRKNEHKELQKIISEYINKQGQGTPSPLSPTPSPAGSVGSVGSQSSGYNSGDLAATRGNNGNQTLAASTAAAHAQNAGAWVPLSVFNAMNKQNQQFTYLISYQDLWDQADSLVVKGKHTDFFIELDRQCKPLTMHSSLIDLVRYVREGIKRLKQERES</sequence>
<keyword evidence="11" id="KW-0804">Transcription</keyword>
<keyword evidence="5" id="KW-0217">Developmental protein</keyword>
<feature type="compositionally biased region" description="Low complexity" evidence="15">
    <location>
        <begin position="1179"/>
        <end position="1192"/>
    </location>
</feature>
<feature type="region of interest" description="Disordered" evidence="15">
    <location>
        <begin position="1419"/>
        <end position="1458"/>
    </location>
</feature>
<dbReference type="OrthoDB" id="6382204at2759"/>
<dbReference type="PANTHER" id="PTHR10528:SF17">
    <property type="entry name" value="AF4_FMR2 FAMILY MEMBER LILLI"/>
    <property type="match status" value="1"/>
</dbReference>
<feature type="compositionally biased region" description="Polar residues" evidence="15">
    <location>
        <begin position="292"/>
        <end position="303"/>
    </location>
</feature>
<feature type="compositionally biased region" description="Basic and acidic residues" evidence="15">
    <location>
        <begin position="1193"/>
        <end position="1262"/>
    </location>
</feature>
<proteinExistence type="inferred from homology"/>
<dbReference type="GO" id="GO:0046872">
    <property type="term" value="F:metal ion binding"/>
    <property type="evidence" value="ECO:0007669"/>
    <property type="project" value="UniProtKB-KW"/>
</dbReference>
<evidence type="ECO:0000256" key="2">
    <source>
        <dbReference type="ARBA" id="ARBA00004123"/>
    </source>
</evidence>
<feature type="compositionally biased region" description="Low complexity" evidence="15">
    <location>
        <begin position="424"/>
        <end position="433"/>
    </location>
</feature>
<feature type="compositionally biased region" description="Polar residues" evidence="15">
    <location>
        <begin position="110"/>
        <end position="122"/>
    </location>
</feature>
<dbReference type="InterPro" id="IPR027806">
    <property type="entry name" value="HARBI1_dom"/>
</dbReference>
<feature type="region of interest" description="Disordered" evidence="15">
    <location>
        <begin position="203"/>
        <end position="249"/>
    </location>
</feature>
<comment type="similarity">
    <text evidence="3">Belongs to the AF4 family.</text>
</comment>
<evidence type="ECO:0000256" key="14">
    <source>
        <dbReference type="ARBA" id="ARBA00032149"/>
    </source>
</evidence>
<feature type="compositionally biased region" description="Low complexity" evidence="15">
    <location>
        <begin position="1432"/>
        <end position="1449"/>
    </location>
</feature>
<feature type="compositionally biased region" description="Basic residues" evidence="15">
    <location>
        <begin position="550"/>
        <end position="561"/>
    </location>
</feature>
<evidence type="ECO:0000256" key="11">
    <source>
        <dbReference type="ARBA" id="ARBA00023163"/>
    </source>
</evidence>
<feature type="compositionally biased region" description="Gly residues" evidence="15">
    <location>
        <begin position="626"/>
        <end position="642"/>
    </location>
</feature>
<feature type="domain" description="AF4/FMR2 C-terminal homology" evidence="17">
    <location>
        <begin position="1303"/>
        <end position="1554"/>
    </location>
</feature>
<evidence type="ECO:0000256" key="6">
    <source>
        <dbReference type="ARBA" id="ARBA00022553"/>
    </source>
</evidence>
<dbReference type="PANTHER" id="PTHR10528">
    <property type="entry name" value="AF4/FMR2 FAMILY MEMBER"/>
    <property type="match status" value="1"/>
</dbReference>
<name>A0A9P0Q4Q0_ACAOB</name>
<evidence type="ECO:0000256" key="12">
    <source>
        <dbReference type="ARBA" id="ARBA00023242"/>
    </source>
</evidence>
<organism evidence="19 20">
    <name type="scientific">Acanthoscelides obtectus</name>
    <name type="common">Bean weevil</name>
    <name type="synonym">Bruchus obtectus</name>
    <dbReference type="NCBI Taxonomy" id="200917"/>
    <lineage>
        <taxon>Eukaryota</taxon>
        <taxon>Metazoa</taxon>
        <taxon>Ecdysozoa</taxon>
        <taxon>Arthropoda</taxon>
        <taxon>Hexapoda</taxon>
        <taxon>Insecta</taxon>
        <taxon>Pterygota</taxon>
        <taxon>Neoptera</taxon>
        <taxon>Endopterygota</taxon>
        <taxon>Coleoptera</taxon>
        <taxon>Polyphaga</taxon>
        <taxon>Cucujiformia</taxon>
        <taxon>Chrysomeloidea</taxon>
        <taxon>Chrysomelidae</taxon>
        <taxon>Bruchinae</taxon>
        <taxon>Bruchini</taxon>
        <taxon>Acanthoscelides</taxon>
    </lineage>
</organism>
<feature type="compositionally biased region" description="Basic and acidic residues" evidence="15">
    <location>
        <begin position="364"/>
        <end position="373"/>
    </location>
</feature>
<comment type="caution">
    <text evidence="19">The sequence shown here is derived from an EMBL/GenBank/DDBJ whole genome shotgun (WGS) entry which is preliminary data.</text>
</comment>
<dbReference type="InterPro" id="IPR058353">
    <property type="entry name" value="DUF8040"/>
</dbReference>
<evidence type="ECO:0000256" key="4">
    <source>
        <dbReference type="ARBA" id="ARBA00021888"/>
    </source>
</evidence>
<evidence type="ECO:0000259" key="18">
    <source>
        <dbReference type="Pfam" id="PF26138"/>
    </source>
</evidence>
<feature type="compositionally biased region" description="Basic residues" evidence="15">
    <location>
        <begin position="1166"/>
        <end position="1176"/>
    </location>
</feature>
<feature type="compositionally biased region" description="Low complexity" evidence="15">
    <location>
        <begin position="93"/>
        <end position="109"/>
    </location>
</feature>
<comment type="cofactor">
    <cofactor evidence="1">
        <name>a divalent metal cation</name>
        <dbReference type="ChEBI" id="CHEBI:60240"/>
    </cofactor>
</comment>
<evidence type="ECO:0000256" key="13">
    <source>
        <dbReference type="ARBA" id="ARBA00024653"/>
    </source>
</evidence>
<dbReference type="InterPro" id="IPR043640">
    <property type="entry name" value="AF4/FMR2_CHD"/>
</dbReference>
<evidence type="ECO:0000256" key="8">
    <source>
        <dbReference type="ARBA" id="ARBA00022788"/>
    </source>
</evidence>
<feature type="compositionally biased region" description="Low complexity" evidence="15">
    <location>
        <begin position="123"/>
        <end position="138"/>
    </location>
</feature>
<feature type="region of interest" description="Disordered" evidence="15">
    <location>
        <begin position="272"/>
        <end position="675"/>
    </location>
</feature>
<keyword evidence="7" id="KW-0479">Metal-binding</keyword>
<feature type="compositionally biased region" description="Low complexity" evidence="15">
    <location>
        <begin position="159"/>
        <end position="174"/>
    </location>
</feature>
<keyword evidence="12" id="KW-0539">Nucleus</keyword>
<evidence type="ECO:0000313" key="19">
    <source>
        <dbReference type="EMBL" id="CAH2010066.1"/>
    </source>
</evidence>
<evidence type="ECO:0000256" key="3">
    <source>
        <dbReference type="ARBA" id="ARBA00007354"/>
    </source>
</evidence>
<dbReference type="InterPro" id="IPR007797">
    <property type="entry name" value="AF4/FMR2"/>
</dbReference>
<dbReference type="Pfam" id="PF26138">
    <property type="entry name" value="DUF8040"/>
    <property type="match status" value="1"/>
</dbReference>
<evidence type="ECO:0000256" key="9">
    <source>
        <dbReference type="ARBA" id="ARBA00023015"/>
    </source>
</evidence>
<evidence type="ECO:0000259" key="17">
    <source>
        <dbReference type="Pfam" id="PF18876"/>
    </source>
</evidence>
<comment type="function">
    <text evidence="13">Has a role in transcriptional regulation. Acts in parallel with the Ras/MAPK and the PI3K/PKB pathways in the control of cell identity and cellular growth. Essential for regulation of the cytoskeleton and cell growth but not for cell proliferation or growth rate. Required specifically for the microtubule-based basal transport of lipid droplets. Plays a partially redundant function downstream of Raf in cell fate specification in the developing eye. Pair-rule protein that regulates embryonic cellularization, gastrulation and segmentation.</text>
</comment>
<evidence type="ECO:0000256" key="1">
    <source>
        <dbReference type="ARBA" id="ARBA00001968"/>
    </source>
</evidence>
<dbReference type="GO" id="GO:0003677">
    <property type="term" value="F:DNA binding"/>
    <property type="evidence" value="ECO:0007669"/>
    <property type="project" value="UniProtKB-KW"/>
</dbReference>
<keyword evidence="8" id="KW-0562">Pair-rule protein</keyword>
<evidence type="ECO:0000256" key="7">
    <source>
        <dbReference type="ARBA" id="ARBA00022723"/>
    </source>
</evidence>
<feature type="compositionally biased region" description="Polar residues" evidence="15">
    <location>
        <begin position="1132"/>
        <end position="1151"/>
    </location>
</feature>
<evidence type="ECO:0000256" key="15">
    <source>
        <dbReference type="SAM" id="MobiDB-lite"/>
    </source>
</evidence>
<gene>
    <name evidence="19" type="ORF">ACAOBT_LOCUS31288</name>
</gene>
<accession>A0A9P0Q4Q0</accession>
<dbReference type="GO" id="GO:0010468">
    <property type="term" value="P:regulation of gene expression"/>
    <property type="evidence" value="ECO:0007669"/>
    <property type="project" value="InterPro"/>
</dbReference>
<evidence type="ECO:0000259" key="16">
    <source>
        <dbReference type="Pfam" id="PF13359"/>
    </source>
</evidence>
<evidence type="ECO:0000256" key="10">
    <source>
        <dbReference type="ARBA" id="ARBA00023125"/>
    </source>
</evidence>
<dbReference type="Pfam" id="PF13359">
    <property type="entry name" value="DDE_Tnp_4"/>
    <property type="match status" value="1"/>
</dbReference>
<keyword evidence="9" id="KW-0805">Transcription regulation</keyword>
<feature type="region of interest" description="Disordered" evidence="15">
    <location>
        <begin position="1131"/>
        <end position="1270"/>
    </location>
</feature>
<feature type="compositionally biased region" description="Basic residues" evidence="15">
    <location>
        <begin position="68"/>
        <end position="87"/>
    </location>
</feature>
<feature type="region of interest" description="Disordered" evidence="15">
    <location>
        <begin position="1"/>
        <end position="22"/>
    </location>
</feature>
<keyword evidence="6" id="KW-0597">Phosphoprotein</keyword>
<feature type="compositionally biased region" description="Basic and acidic residues" evidence="15">
    <location>
        <begin position="593"/>
        <end position="625"/>
    </location>
</feature>
<feature type="compositionally biased region" description="Basic and acidic residues" evidence="15">
    <location>
        <begin position="477"/>
        <end position="492"/>
    </location>
</feature>
<feature type="compositionally biased region" description="Polar residues" evidence="15">
    <location>
        <begin position="219"/>
        <end position="230"/>
    </location>
</feature>
<keyword evidence="10" id="KW-0238">DNA-binding</keyword>
<feature type="domain" description="DUF8040" evidence="18">
    <location>
        <begin position="776"/>
        <end position="868"/>
    </location>
</feature>
<feature type="domain" description="DDE Tnp4" evidence="16">
    <location>
        <begin position="904"/>
        <end position="1068"/>
    </location>
</feature>
<reference evidence="19" key="1">
    <citation type="submission" date="2022-03" db="EMBL/GenBank/DDBJ databases">
        <authorList>
            <person name="Sayadi A."/>
        </authorList>
    </citation>
    <scope>NUCLEOTIDE SEQUENCE</scope>
</reference>
<evidence type="ECO:0000313" key="20">
    <source>
        <dbReference type="Proteomes" id="UP001152888"/>
    </source>
</evidence>